<evidence type="ECO:0000256" key="4">
    <source>
        <dbReference type="ARBA" id="ARBA00023284"/>
    </source>
</evidence>
<dbReference type="SUPFAM" id="SSF52833">
    <property type="entry name" value="Thioredoxin-like"/>
    <property type="match status" value="1"/>
</dbReference>
<dbReference type="Proteomes" id="UP001268683">
    <property type="component" value="Chromosome"/>
</dbReference>
<dbReference type="Pfam" id="PF00085">
    <property type="entry name" value="Thioredoxin"/>
    <property type="match status" value="1"/>
</dbReference>
<evidence type="ECO:0000256" key="1">
    <source>
        <dbReference type="ARBA" id="ARBA00022448"/>
    </source>
</evidence>
<evidence type="ECO:0000256" key="2">
    <source>
        <dbReference type="ARBA" id="ARBA00022982"/>
    </source>
</evidence>
<sequence>MNDQMMPPSGIAAPQDPTASPQQAAPQSDTPLVSEATLETFGPLVVDASMHVPVIVDFWAEWCEPCKQLMPLIESAVINASGAVKLVKVNADENQELCSQLRIQSLPTVMAFFQGRPVDGFQGAVPESQLKEFIQRVIEKTGAQPAEGSIDSQINAVLDQVETMLDAEAYDQAMAMLAQVLQAAPDHDKAKILFAEATVATGNRDQAAEILATLSAEINTDKALKSRRDQLVTKMDLLAQTEGLGNKVALLEAIEADTNNHQARFDLSLIYIAEDDQNKAAEELLQILMREMDWNEEAARKQLLKLFEVAGPKDPFTLKYRRRLSSLMFS</sequence>
<evidence type="ECO:0000313" key="7">
    <source>
        <dbReference type="EMBL" id="WND03600.1"/>
    </source>
</evidence>
<evidence type="ECO:0000256" key="5">
    <source>
        <dbReference type="SAM" id="MobiDB-lite"/>
    </source>
</evidence>
<dbReference type="InterPro" id="IPR011990">
    <property type="entry name" value="TPR-like_helical_dom_sf"/>
</dbReference>
<evidence type="ECO:0000259" key="6">
    <source>
        <dbReference type="PROSITE" id="PS51352"/>
    </source>
</evidence>
<dbReference type="GO" id="GO:0006950">
    <property type="term" value="P:response to stress"/>
    <property type="evidence" value="ECO:0007669"/>
    <property type="project" value="UniProtKB-ARBA"/>
</dbReference>
<feature type="region of interest" description="Disordered" evidence="5">
    <location>
        <begin position="1"/>
        <end position="29"/>
    </location>
</feature>
<name>A0AA52EF58_9PROT</name>
<protein>
    <submittedName>
        <fullName evidence="7">Tetratricopeptide repeat protein</fullName>
    </submittedName>
</protein>
<dbReference type="SUPFAM" id="SSF48452">
    <property type="entry name" value="TPR-like"/>
    <property type="match status" value="1"/>
</dbReference>
<dbReference type="GO" id="GO:0015035">
    <property type="term" value="F:protein-disulfide reductase activity"/>
    <property type="evidence" value="ECO:0007669"/>
    <property type="project" value="TreeGrafter"/>
</dbReference>
<dbReference type="Gene3D" id="1.25.40.10">
    <property type="entry name" value="Tetratricopeptide repeat domain"/>
    <property type="match status" value="2"/>
</dbReference>
<dbReference type="PROSITE" id="PS51352">
    <property type="entry name" value="THIOREDOXIN_2"/>
    <property type="match status" value="1"/>
</dbReference>
<keyword evidence="4" id="KW-0676">Redox-active center</keyword>
<dbReference type="RefSeq" id="WP_310799453.1">
    <property type="nucleotide sequence ID" value="NZ_CP123872.1"/>
</dbReference>
<keyword evidence="3" id="KW-1015">Disulfide bond</keyword>
<organism evidence="7 8">
    <name type="scientific">Temperatibacter marinus</name>
    <dbReference type="NCBI Taxonomy" id="1456591"/>
    <lineage>
        <taxon>Bacteria</taxon>
        <taxon>Pseudomonadati</taxon>
        <taxon>Pseudomonadota</taxon>
        <taxon>Alphaproteobacteria</taxon>
        <taxon>Kordiimonadales</taxon>
        <taxon>Temperatibacteraceae</taxon>
        <taxon>Temperatibacter</taxon>
    </lineage>
</organism>
<feature type="compositionally biased region" description="Polar residues" evidence="5">
    <location>
        <begin position="17"/>
        <end position="29"/>
    </location>
</feature>
<evidence type="ECO:0000256" key="3">
    <source>
        <dbReference type="ARBA" id="ARBA00023157"/>
    </source>
</evidence>
<keyword evidence="8" id="KW-1185">Reference proteome</keyword>
<gene>
    <name evidence="7" type="ORF">QGN29_04335</name>
</gene>
<proteinExistence type="predicted"/>
<dbReference type="PROSITE" id="PS00194">
    <property type="entry name" value="THIOREDOXIN_1"/>
    <property type="match status" value="1"/>
</dbReference>
<dbReference type="CDD" id="cd02956">
    <property type="entry name" value="ybbN"/>
    <property type="match status" value="1"/>
</dbReference>
<reference evidence="7" key="1">
    <citation type="submission" date="2023-04" db="EMBL/GenBank/DDBJ databases">
        <title>Complete genome sequence of Temperatibacter marinus.</title>
        <authorList>
            <person name="Rong J.-C."/>
            <person name="Yi M.-L."/>
            <person name="Zhao Q."/>
        </authorList>
    </citation>
    <scope>NUCLEOTIDE SEQUENCE</scope>
    <source>
        <strain evidence="7">NBRC 110045</strain>
    </source>
</reference>
<keyword evidence="1" id="KW-0813">Transport</keyword>
<dbReference type="InterPro" id="IPR013766">
    <property type="entry name" value="Thioredoxin_domain"/>
</dbReference>
<dbReference type="KEGG" id="tmk:QGN29_04335"/>
<evidence type="ECO:0000313" key="8">
    <source>
        <dbReference type="Proteomes" id="UP001268683"/>
    </source>
</evidence>
<dbReference type="Pfam" id="PF14561">
    <property type="entry name" value="TPR_20"/>
    <property type="match status" value="1"/>
</dbReference>
<keyword evidence="2" id="KW-0249">Electron transport</keyword>
<dbReference type="EMBL" id="CP123872">
    <property type="protein sequence ID" value="WND03600.1"/>
    <property type="molecule type" value="Genomic_DNA"/>
</dbReference>
<feature type="domain" description="Thioredoxin" evidence="6">
    <location>
        <begin position="14"/>
        <end position="139"/>
    </location>
</feature>
<accession>A0AA52EF58</accession>
<dbReference type="AlphaFoldDB" id="A0AA52EF58"/>
<dbReference type="PANTHER" id="PTHR45663:SF11">
    <property type="entry name" value="GEO12009P1"/>
    <property type="match status" value="1"/>
</dbReference>
<dbReference type="PANTHER" id="PTHR45663">
    <property type="entry name" value="GEO12009P1"/>
    <property type="match status" value="1"/>
</dbReference>
<dbReference type="GO" id="GO:0045454">
    <property type="term" value="P:cell redox homeostasis"/>
    <property type="evidence" value="ECO:0007669"/>
    <property type="project" value="TreeGrafter"/>
</dbReference>
<dbReference type="GO" id="GO:0005829">
    <property type="term" value="C:cytosol"/>
    <property type="evidence" value="ECO:0007669"/>
    <property type="project" value="TreeGrafter"/>
</dbReference>
<dbReference type="InterPro" id="IPR017937">
    <property type="entry name" value="Thioredoxin_CS"/>
</dbReference>
<dbReference type="Pfam" id="PF14559">
    <property type="entry name" value="TPR_19"/>
    <property type="match status" value="1"/>
</dbReference>
<dbReference type="InterPro" id="IPR036249">
    <property type="entry name" value="Thioredoxin-like_sf"/>
</dbReference>
<dbReference type="Gene3D" id="3.40.30.10">
    <property type="entry name" value="Glutaredoxin"/>
    <property type="match status" value="1"/>
</dbReference>